<keyword evidence="3" id="KW-1185">Reference proteome</keyword>
<dbReference type="InterPro" id="IPR047216">
    <property type="entry name" value="Endonuclease_DUF559_bact"/>
</dbReference>
<gene>
    <name evidence="2" type="ORF">GJW-30_1_01177</name>
</gene>
<name>A0A0S3PRS7_9BRAD</name>
<dbReference type="AlphaFoldDB" id="A0A0S3PRS7"/>
<dbReference type="Gene3D" id="3.40.960.10">
    <property type="entry name" value="VSR Endonuclease"/>
    <property type="match status" value="1"/>
</dbReference>
<sequence>MDFASLDAKLVIEVDGDTHYSDAAQARDLIRTKAIEQCGYLVVRVSNIDIYDNIDGVVEMIHRTLDPKRQI</sequence>
<evidence type="ECO:0000313" key="2">
    <source>
        <dbReference type="EMBL" id="BAT58650.1"/>
    </source>
</evidence>
<dbReference type="Proteomes" id="UP000236884">
    <property type="component" value="Chromosome"/>
</dbReference>
<dbReference type="PANTHER" id="PTHR38590">
    <property type="entry name" value="BLL0828 PROTEIN"/>
    <property type="match status" value="1"/>
</dbReference>
<evidence type="ECO:0000313" key="3">
    <source>
        <dbReference type="Proteomes" id="UP000236884"/>
    </source>
</evidence>
<dbReference type="Pfam" id="PF04480">
    <property type="entry name" value="DUF559"/>
    <property type="match status" value="1"/>
</dbReference>
<feature type="domain" description="DUF559" evidence="1">
    <location>
        <begin position="1"/>
        <end position="65"/>
    </location>
</feature>
<dbReference type="KEGG" id="vgo:GJW-30_1_01177"/>
<proteinExistence type="predicted"/>
<dbReference type="SUPFAM" id="SSF52980">
    <property type="entry name" value="Restriction endonuclease-like"/>
    <property type="match status" value="1"/>
</dbReference>
<accession>A0A0S3PRS7</accession>
<evidence type="ECO:0000259" key="1">
    <source>
        <dbReference type="Pfam" id="PF04480"/>
    </source>
</evidence>
<protein>
    <recommendedName>
        <fullName evidence="1">DUF559 domain-containing protein</fullName>
    </recommendedName>
</protein>
<dbReference type="InterPro" id="IPR011335">
    <property type="entry name" value="Restrct_endonuc-II-like"/>
</dbReference>
<dbReference type="InterPro" id="IPR007569">
    <property type="entry name" value="DUF559"/>
</dbReference>
<reference evidence="2 3" key="1">
    <citation type="submission" date="2015-08" db="EMBL/GenBank/DDBJ databases">
        <title>Investigation of the bacterial diversity of lava forest soil.</title>
        <authorList>
            <person name="Lee J.S."/>
        </authorList>
    </citation>
    <scope>NUCLEOTIDE SEQUENCE [LARGE SCALE GENOMIC DNA]</scope>
    <source>
        <strain evidence="2 3">GJW-30</strain>
    </source>
</reference>
<dbReference type="PANTHER" id="PTHR38590:SF1">
    <property type="entry name" value="BLL0828 PROTEIN"/>
    <property type="match status" value="1"/>
</dbReference>
<organism evidence="2 3">
    <name type="scientific">Variibacter gotjawalensis</name>
    <dbReference type="NCBI Taxonomy" id="1333996"/>
    <lineage>
        <taxon>Bacteria</taxon>
        <taxon>Pseudomonadati</taxon>
        <taxon>Pseudomonadota</taxon>
        <taxon>Alphaproteobacteria</taxon>
        <taxon>Hyphomicrobiales</taxon>
        <taxon>Nitrobacteraceae</taxon>
        <taxon>Variibacter</taxon>
    </lineage>
</organism>
<dbReference type="EMBL" id="AP014946">
    <property type="protein sequence ID" value="BAT58650.1"/>
    <property type="molecule type" value="Genomic_DNA"/>
</dbReference>